<accession>A0AAD3S364</accession>
<evidence type="ECO:0000313" key="3">
    <source>
        <dbReference type="Proteomes" id="UP001279734"/>
    </source>
</evidence>
<name>A0AAD3S364_NEPGR</name>
<dbReference type="EMBL" id="BSYO01000004">
    <property type="protein sequence ID" value="GMH03595.1"/>
    <property type="molecule type" value="Genomic_DNA"/>
</dbReference>
<proteinExistence type="predicted"/>
<keyword evidence="3" id="KW-1185">Reference proteome</keyword>
<sequence>MKNKKKGETVLKIRIGERKRGKGEPGFWRKEEREEERREAAGDGVMRRGGADVGGAVVVGVADGGGFAKRKSLRRPTAFVGSVLSGGAQREKRTGERCRSVQDRGRSDGVWRWSMAADGGTPAIDGGRGCMAVCAEAAAREGKAGIASRGAATRTAKRGGVDLGTSGYIFFRSVKYEV</sequence>
<feature type="compositionally biased region" description="Basic and acidic residues" evidence="1">
    <location>
        <begin position="1"/>
        <end position="18"/>
    </location>
</feature>
<comment type="caution">
    <text evidence="2">The sequence shown here is derived from an EMBL/GenBank/DDBJ whole genome shotgun (WGS) entry which is preliminary data.</text>
</comment>
<protein>
    <submittedName>
        <fullName evidence="2">Uncharacterized protein</fullName>
    </submittedName>
</protein>
<evidence type="ECO:0000256" key="1">
    <source>
        <dbReference type="SAM" id="MobiDB-lite"/>
    </source>
</evidence>
<dbReference type="Proteomes" id="UP001279734">
    <property type="component" value="Unassembled WGS sequence"/>
</dbReference>
<feature type="compositionally biased region" description="Basic and acidic residues" evidence="1">
    <location>
        <begin position="27"/>
        <end position="47"/>
    </location>
</feature>
<dbReference type="AlphaFoldDB" id="A0AAD3S364"/>
<evidence type="ECO:0000313" key="2">
    <source>
        <dbReference type="EMBL" id="GMH03595.1"/>
    </source>
</evidence>
<feature type="region of interest" description="Disordered" evidence="1">
    <location>
        <begin position="1"/>
        <end position="47"/>
    </location>
</feature>
<organism evidence="2 3">
    <name type="scientific">Nepenthes gracilis</name>
    <name type="common">Slender pitcher plant</name>
    <dbReference type="NCBI Taxonomy" id="150966"/>
    <lineage>
        <taxon>Eukaryota</taxon>
        <taxon>Viridiplantae</taxon>
        <taxon>Streptophyta</taxon>
        <taxon>Embryophyta</taxon>
        <taxon>Tracheophyta</taxon>
        <taxon>Spermatophyta</taxon>
        <taxon>Magnoliopsida</taxon>
        <taxon>eudicotyledons</taxon>
        <taxon>Gunneridae</taxon>
        <taxon>Pentapetalae</taxon>
        <taxon>Caryophyllales</taxon>
        <taxon>Nepenthaceae</taxon>
        <taxon>Nepenthes</taxon>
    </lineage>
</organism>
<reference evidence="2" key="1">
    <citation type="submission" date="2023-05" db="EMBL/GenBank/DDBJ databases">
        <title>Nepenthes gracilis genome sequencing.</title>
        <authorList>
            <person name="Fukushima K."/>
        </authorList>
    </citation>
    <scope>NUCLEOTIDE SEQUENCE</scope>
    <source>
        <strain evidence="2">SING2019-196</strain>
    </source>
</reference>
<gene>
    <name evidence="2" type="ORF">Nepgr_005434</name>
</gene>